<keyword evidence="5" id="KW-1185">Reference proteome</keyword>
<dbReference type="AlphaFoldDB" id="A0A0S3EUJ3"/>
<evidence type="ECO:0000313" key="4">
    <source>
        <dbReference type="EMBL" id="ALR19093.1"/>
    </source>
</evidence>
<dbReference type="InterPro" id="IPR000846">
    <property type="entry name" value="DapB_N"/>
</dbReference>
<keyword evidence="1" id="KW-0521">NADP</keyword>
<dbReference type="Gene3D" id="3.40.50.720">
    <property type="entry name" value="NAD(P)-binding Rossmann-like Domain"/>
    <property type="match status" value="1"/>
</dbReference>
<evidence type="ECO:0000259" key="3">
    <source>
        <dbReference type="Pfam" id="PF01113"/>
    </source>
</evidence>
<dbReference type="GO" id="GO:0009089">
    <property type="term" value="P:lysine biosynthetic process via diaminopimelate"/>
    <property type="evidence" value="ECO:0007669"/>
    <property type="project" value="InterPro"/>
</dbReference>
<dbReference type="RefSeq" id="WP_081876369.1">
    <property type="nucleotide sequence ID" value="NZ_CP013264.1"/>
</dbReference>
<proteinExistence type="predicted"/>
<dbReference type="EMBL" id="CP013264">
    <property type="protein sequence ID" value="ALR19093.1"/>
    <property type="molecule type" value="Genomic_DNA"/>
</dbReference>
<dbReference type="Pfam" id="PF01113">
    <property type="entry name" value="DapB_N"/>
    <property type="match status" value="1"/>
</dbReference>
<evidence type="ECO:0000256" key="2">
    <source>
        <dbReference type="ARBA" id="ARBA00023002"/>
    </source>
</evidence>
<dbReference type="SUPFAM" id="SSF51735">
    <property type="entry name" value="NAD(P)-binding Rossmann-fold domains"/>
    <property type="match status" value="1"/>
</dbReference>
<evidence type="ECO:0000313" key="5">
    <source>
        <dbReference type="Proteomes" id="UP000056968"/>
    </source>
</evidence>
<gene>
    <name evidence="4" type="ORF">ATN00_00970</name>
</gene>
<evidence type="ECO:0000256" key="1">
    <source>
        <dbReference type="ARBA" id="ARBA00022857"/>
    </source>
</evidence>
<organism evidence="4 5">
    <name type="scientific">Sphingobium baderi</name>
    <dbReference type="NCBI Taxonomy" id="1332080"/>
    <lineage>
        <taxon>Bacteria</taxon>
        <taxon>Pseudomonadati</taxon>
        <taxon>Pseudomonadota</taxon>
        <taxon>Alphaproteobacteria</taxon>
        <taxon>Sphingomonadales</taxon>
        <taxon>Sphingomonadaceae</taxon>
        <taxon>Sphingobium</taxon>
    </lineage>
</organism>
<dbReference type="GO" id="GO:0008839">
    <property type="term" value="F:4-hydroxy-tetrahydrodipicolinate reductase"/>
    <property type="evidence" value="ECO:0007669"/>
    <property type="project" value="InterPro"/>
</dbReference>
<dbReference type="InterPro" id="IPR036291">
    <property type="entry name" value="NAD(P)-bd_dom_sf"/>
</dbReference>
<dbReference type="STRING" id="1332080.ATN00_00970"/>
<dbReference type="CDD" id="cd24146">
    <property type="entry name" value="nat-AmDH_N_like"/>
    <property type="match status" value="1"/>
</dbReference>
<dbReference type="KEGG" id="sbd:ATN00_00970"/>
<keyword evidence="2" id="KW-0560">Oxidoreductase</keyword>
<dbReference type="OrthoDB" id="4759936at2"/>
<protein>
    <recommendedName>
        <fullName evidence="3">Dihydrodipicolinate reductase N-terminal domain-containing protein</fullName>
    </recommendedName>
</protein>
<sequence length="355" mass="39426">MMPTEPRSAPRPPYRVAVWGPGKMGLAAIREILRLPETQLVAVLGYNRDNDGADISKLIGGAPTGVTVTTNMDRMIEAKPEVVIHTARDLGGSEADDEIIRLLESGINVISVHAYQYPRSRGQEFHQKFEDACKRGDTTFYSSGTNPGFLYERLAALATGVTNDIQYIKLQEFLRMENHAPESLVPVGFSTTLADMENNNIAAVFASRYISMALHFLADKLGMPIDRIEQKVTPIVTPKTITTPGGLTAKEGTVAYLVHSWTGYVGDKPFFVNELHWYLDDSVKPAAALHPYYYLVEIEGIPSVRVGLEVRAPYTDRQPAREGDRAPYRGPTHYLACVVNMALLRSPHRRPSERN</sequence>
<dbReference type="Proteomes" id="UP000056968">
    <property type="component" value="Chromosome"/>
</dbReference>
<feature type="domain" description="Dihydrodipicolinate reductase N-terminal" evidence="3">
    <location>
        <begin position="15"/>
        <end position="84"/>
    </location>
</feature>
<reference evidence="4 5" key="1">
    <citation type="submission" date="2015-11" db="EMBL/GenBank/DDBJ databases">
        <title>A Two-component Flavoprotein Monooxygenase System MeaXY Responsible for para-Hydroxylation of 2-Methyl-6-ethylaniline and 2,6-Diethylaniline in Sphingobium baderi DE-13.</title>
        <authorList>
            <person name="Cheng M."/>
            <person name="Meng Q."/>
            <person name="Yang Y."/>
            <person name="Chu C."/>
            <person name="Yan X."/>
            <person name="He J."/>
            <person name="Li S."/>
        </authorList>
    </citation>
    <scope>NUCLEOTIDE SEQUENCE [LARGE SCALE GENOMIC DNA]</scope>
    <source>
        <strain evidence="4 5">DE-13</strain>
    </source>
</reference>
<accession>A0A0S3EUJ3</accession>
<name>A0A0S3EUJ3_9SPHN</name>